<feature type="repeat" description="WD" evidence="8">
    <location>
        <begin position="497"/>
        <end position="528"/>
    </location>
</feature>
<dbReference type="Gene3D" id="2.130.10.10">
    <property type="entry name" value="YVTN repeat-like/Quinoprotein amine dehydrogenase"/>
    <property type="match status" value="2"/>
</dbReference>
<evidence type="ECO:0000256" key="1">
    <source>
        <dbReference type="ARBA" id="ARBA00004324"/>
    </source>
</evidence>
<keyword evidence="2 8" id="KW-0853">WD repeat</keyword>
<name>A0A835YTG5_9STRA</name>
<dbReference type="PROSITE" id="PS50294">
    <property type="entry name" value="WD_REPEATS_REGION"/>
    <property type="match status" value="3"/>
</dbReference>
<dbReference type="OrthoDB" id="674604at2759"/>
<evidence type="ECO:0000313" key="12">
    <source>
        <dbReference type="Proteomes" id="UP000664859"/>
    </source>
</evidence>
<proteinExistence type="inferred from homology"/>
<dbReference type="Proteomes" id="UP000664859">
    <property type="component" value="Unassembled WGS sequence"/>
</dbReference>
<dbReference type="PROSITE" id="PS00678">
    <property type="entry name" value="WD_REPEATS_1"/>
    <property type="match status" value="1"/>
</dbReference>
<dbReference type="PROSITE" id="PS50896">
    <property type="entry name" value="LISH"/>
    <property type="match status" value="1"/>
</dbReference>
<evidence type="ECO:0000256" key="7">
    <source>
        <dbReference type="ARBA" id="ARBA00026184"/>
    </source>
</evidence>
<evidence type="ECO:0000256" key="4">
    <source>
        <dbReference type="ARBA" id="ARBA00022737"/>
    </source>
</evidence>
<evidence type="ECO:0000256" key="6">
    <source>
        <dbReference type="ARBA" id="ARBA00025801"/>
    </source>
</evidence>
<evidence type="ECO:0000256" key="3">
    <source>
        <dbReference type="ARBA" id="ARBA00022664"/>
    </source>
</evidence>
<accession>A0A835YTG5</accession>
<comment type="similarity">
    <text evidence="6">Belongs to the WD repeat SMU1 family.</text>
</comment>
<evidence type="ECO:0000256" key="8">
    <source>
        <dbReference type="PROSITE-ProRule" id="PRU00221"/>
    </source>
</evidence>
<dbReference type="InterPro" id="IPR019775">
    <property type="entry name" value="WD40_repeat_CS"/>
</dbReference>
<dbReference type="AlphaFoldDB" id="A0A835YTG5"/>
<keyword evidence="4" id="KW-0677">Repeat</keyword>
<dbReference type="GO" id="GO:0000398">
    <property type="term" value="P:mRNA splicing, via spliceosome"/>
    <property type="evidence" value="ECO:0007669"/>
    <property type="project" value="InterPro"/>
</dbReference>
<dbReference type="CDD" id="cd00200">
    <property type="entry name" value="WD40"/>
    <property type="match status" value="1"/>
</dbReference>
<dbReference type="InterPro" id="IPR036322">
    <property type="entry name" value="WD40_repeat_dom_sf"/>
</dbReference>
<dbReference type="InterPro" id="IPR045184">
    <property type="entry name" value="SMU1"/>
</dbReference>
<dbReference type="GO" id="GO:0016607">
    <property type="term" value="C:nuclear speck"/>
    <property type="evidence" value="ECO:0007669"/>
    <property type="project" value="UniProtKB-SubCell"/>
</dbReference>
<feature type="compositionally biased region" description="Basic and acidic residues" evidence="9">
    <location>
        <begin position="564"/>
        <end position="574"/>
    </location>
</feature>
<feature type="region of interest" description="Disordered" evidence="9">
    <location>
        <begin position="550"/>
        <end position="574"/>
    </location>
</feature>
<feature type="repeat" description="WD" evidence="8">
    <location>
        <begin position="365"/>
        <end position="406"/>
    </location>
</feature>
<dbReference type="Pfam" id="PF00400">
    <property type="entry name" value="WD40"/>
    <property type="match status" value="5"/>
</dbReference>
<gene>
    <name evidence="11" type="ORF">JKP88DRAFT_351107</name>
</gene>
<reference evidence="11" key="1">
    <citation type="submission" date="2021-02" db="EMBL/GenBank/DDBJ databases">
        <title>First Annotated Genome of the Yellow-green Alga Tribonema minus.</title>
        <authorList>
            <person name="Mahan K.M."/>
        </authorList>
    </citation>
    <scope>NUCLEOTIDE SEQUENCE</scope>
    <source>
        <strain evidence="11">UTEX B ZZ1240</strain>
    </source>
</reference>
<evidence type="ECO:0000256" key="9">
    <source>
        <dbReference type="SAM" id="MobiDB-lite"/>
    </source>
</evidence>
<dbReference type="PANTHER" id="PTHR22848">
    <property type="entry name" value="WD40 REPEAT PROTEIN"/>
    <property type="match status" value="1"/>
</dbReference>
<dbReference type="PROSITE" id="PS50897">
    <property type="entry name" value="CTLH"/>
    <property type="match status" value="1"/>
</dbReference>
<dbReference type="InterPro" id="IPR006595">
    <property type="entry name" value="CTLH_C"/>
</dbReference>
<keyword evidence="12" id="KW-1185">Reference proteome</keyword>
<feature type="domain" description="CTLH" evidence="10">
    <location>
        <begin position="69"/>
        <end position="123"/>
    </location>
</feature>
<dbReference type="InterPro" id="IPR020472">
    <property type="entry name" value="WD40_PAC1"/>
</dbReference>
<feature type="repeat" description="WD" evidence="8">
    <location>
        <begin position="259"/>
        <end position="302"/>
    </location>
</feature>
<keyword evidence="3" id="KW-0507">mRNA processing</keyword>
<feature type="region of interest" description="Disordered" evidence="9">
    <location>
        <begin position="1"/>
        <end position="26"/>
    </location>
</feature>
<feature type="repeat" description="WD" evidence="8">
    <location>
        <begin position="407"/>
        <end position="448"/>
    </location>
</feature>
<dbReference type="PROSITE" id="PS50082">
    <property type="entry name" value="WD_REPEATS_2"/>
    <property type="match status" value="5"/>
</dbReference>
<comment type="caution">
    <text evidence="11">The sequence shown here is derived from an EMBL/GenBank/DDBJ whole genome shotgun (WGS) entry which is preliminary data.</text>
</comment>
<keyword evidence="5" id="KW-0508">mRNA splicing</keyword>
<evidence type="ECO:0000259" key="10">
    <source>
        <dbReference type="PROSITE" id="PS50897"/>
    </source>
</evidence>
<dbReference type="InterPro" id="IPR006594">
    <property type="entry name" value="LisH"/>
</dbReference>
<dbReference type="PRINTS" id="PR00320">
    <property type="entry name" value="GPROTEINBRPT"/>
</dbReference>
<evidence type="ECO:0000256" key="5">
    <source>
        <dbReference type="ARBA" id="ARBA00023187"/>
    </source>
</evidence>
<evidence type="ECO:0000256" key="2">
    <source>
        <dbReference type="ARBA" id="ARBA00022574"/>
    </source>
</evidence>
<dbReference type="InterPro" id="IPR001680">
    <property type="entry name" value="WD40_rpt"/>
</dbReference>
<dbReference type="EMBL" id="JAFCMP010000538">
    <property type="protein sequence ID" value="KAG5176253.1"/>
    <property type="molecule type" value="Genomic_DNA"/>
</dbReference>
<evidence type="ECO:0000313" key="11">
    <source>
        <dbReference type="EMBL" id="KAG5176253.1"/>
    </source>
</evidence>
<dbReference type="SMART" id="SM00320">
    <property type="entry name" value="WD40"/>
    <property type="match status" value="6"/>
</dbReference>
<comment type="subcellular location">
    <subcellularLocation>
        <location evidence="1">Nucleus speckle</location>
    </subcellularLocation>
</comment>
<sequence>MDPPQSASYGTPPHRSRVLPRDALDPRNPQIKRDIIRMIAQYLHNESYFASLMVLQDEANMKTSEQQSRRAQSKRLRKAVLEGDWDVAASLAKNLPRQHHKRYLYALYRQEYMELIEKQEYQKAFAYLNRRLKPMEATAASNPTEFQNLCYLLTCKSVADSPHFMGWEGVMAGREKLSDELARLVEVEGGAAAAVPSAGASLADASQEIPPDRLVTLLQQAVAYQMEFRRYHPRMVPEVTSLARDYQCPVVPNVQRDLFVGHCSSVKELVAVTLASGSRLASASGDGTVRLWALPSNVALAQGDLGGSDDSDSQPIGTSLATLTGHQSDVYSVAFHPDQSHVVTGGHDRVVRLYDVRAVKELKSFAGHEAGVLQATTNAHGNLLVSGSRDGTVRFWDVLSGVCVRTLTQPLGAVTSVQVSRDGLYLLTSSRHGSVRLWDLRIGSDERPLQRFRGHQNTSSSFLRATFAAEESLILGGSDCGALHVWDRKNGDLIQKLKGHSGAAYRGTWSDKQSMAASCGEDGTVRTWWNNDKSRAWNCLQNFLQKRLRNRSPPPQIGVLRNSPPHDERPWSRW</sequence>
<dbReference type="InterPro" id="IPR015943">
    <property type="entry name" value="WD40/YVTN_repeat-like_dom_sf"/>
</dbReference>
<feature type="repeat" description="WD" evidence="8">
    <location>
        <begin position="323"/>
        <end position="364"/>
    </location>
</feature>
<dbReference type="SUPFAM" id="SSF50978">
    <property type="entry name" value="WD40 repeat-like"/>
    <property type="match status" value="1"/>
</dbReference>
<protein>
    <recommendedName>
        <fullName evidence="7">WD40 repeat-containing protein SMU1</fullName>
    </recommendedName>
</protein>
<organism evidence="11 12">
    <name type="scientific">Tribonema minus</name>
    <dbReference type="NCBI Taxonomy" id="303371"/>
    <lineage>
        <taxon>Eukaryota</taxon>
        <taxon>Sar</taxon>
        <taxon>Stramenopiles</taxon>
        <taxon>Ochrophyta</taxon>
        <taxon>PX clade</taxon>
        <taxon>Xanthophyceae</taxon>
        <taxon>Tribonematales</taxon>
        <taxon>Tribonemataceae</taxon>
        <taxon>Tribonema</taxon>
    </lineage>
</organism>